<organism evidence="1 2">
    <name type="scientific">Listeria immobilis</name>
    <dbReference type="NCBI Taxonomy" id="2713502"/>
    <lineage>
        <taxon>Bacteria</taxon>
        <taxon>Bacillati</taxon>
        <taxon>Bacillota</taxon>
        <taxon>Bacilli</taxon>
        <taxon>Bacillales</taxon>
        <taxon>Listeriaceae</taxon>
        <taxon>Listeria</taxon>
    </lineage>
</organism>
<gene>
    <name evidence="1" type="ORF">HCJ38_00415</name>
</gene>
<accession>A0A7X0X4I4</accession>
<comment type="caution">
    <text evidence="1">The sequence shown here is derived from an EMBL/GenBank/DDBJ whole genome shotgun (WGS) entry which is preliminary data.</text>
</comment>
<name>A0A7X0X4I4_9LIST</name>
<evidence type="ECO:0000313" key="2">
    <source>
        <dbReference type="Proteomes" id="UP000561617"/>
    </source>
</evidence>
<dbReference type="EMBL" id="JAASTW010000001">
    <property type="protein sequence ID" value="MBC1487493.1"/>
    <property type="molecule type" value="Genomic_DNA"/>
</dbReference>
<sequence>MFYENKDRYGSPRIAQQPYDEGIETNKRVVAVLMRGMNLCAKEVHRCCLGDGYYFHSLSSHGRLYLSTYIDLAIRIPRCYMVDSHMKKDIVVQPLQIYKGETGTKEALQ</sequence>
<evidence type="ECO:0000313" key="1">
    <source>
        <dbReference type="EMBL" id="MBC1487493.1"/>
    </source>
</evidence>
<dbReference type="RefSeq" id="WP_185389847.1">
    <property type="nucleotide sequence ID" value="NZ_JAASTZ010000006.1"/>
</dbReference>
<reference evidence="1 2" key="1">
    <citation type="submission" date="2020-03" db="EMBL/GenBank/DDBJ databases">
        <title>Soil Listeria distribution.</title>
        <authorList>
            <person name="Liao J."/>
            <person name="Wiedmann M."/>
        </authorList>
    </citation>
    <scope>NUCLEOTIDE SEQUENCE [LARGE SCALE GENOMIC DNA]</scope>
    <source>
        <strain evidence="1 2">FSL L7-1554</strain>
    </source>
</reference>
<proteinExistence type="predicted"/>
<dbReference type="AlphaFoldDB" id="A0A7X0X4I4"/>
<protein>
    <submittedName>
        <fullName evidence="1">Transposase</fullName>
    </submittedName>
</protein>
<dbReference type="Proteomes" id="UP000561617">
    <property type="component" value="Unassembled WGS sequence"/>
</dbReference>